<feature type="non-terminal residue" evidence="1">
    <location>
        <position position="63"/>
    </location>
</feature>
<sequence>MTQAAFDTLKFVETLEAAGMPMGQAKAISAAVKDSYDAAAADVATRRDVTDLISDFRAKIDKT</sequence>
<dbReference type="Gene3D" id="1.20.5.340">
    <property type="match status" value="1"/>
</dbReference>
<organism evidence="1 2">
    <name type="scientific">Brenneria populi</name>
    <dbReference type="NCBI Taxonomy" id="1505588"/>
    <lineage>
        <taxon>Bacteria</taxon>
        <taxon>Pseudomonadati</taxon>
        <taxon>Pseudomonadota</taxon>
        <taxon>Gammaproteobacteria</taxon>
        <taxon>Enterobacterales</taxon>
        <taxon>Pectobacteriaceae</taxon>
        <taxon>Brenneria</taxon>
    </lineage>
</organism>
<gene>
    <name evidence="1" type="ORF">VSX58_04735</name>
</gene>
<proteinExistence type="predicted"/>
<dbReference type="EMBL" id="JAYWTM010000002">
    <property type="protein sequence ID" value="MEC5341922.1"/>
    <property type="molecule type" value="Genomic_DNA"/>
</dbReference>
<protein>
    <submittedName>
        <fullName evidence="1">DUF1640 domain-containing protein</fullName>
    </submittedName>
</protein>
<comment type="caution">
    <text evidence="1">The sequence shown here is derived from an EMBL/GenBank/DDBJ whole genome shotgun (WGS) entry which is preliminary data.</text>
</comment>
<evidence type="ECO:0000313" key="2">
    <source>
        <dbReference type="Proteomes" id="UP001309705"/>
    </source>
</evidence>
<name>A0ABU6JN84_9GAMM</name>
<evidence type="ECO:0000313" key="1">
    <source>
        <dbReference type="EMBL" id="MEC5341922.1"/>
    </source>
</evidence>
<keyword evidence="2" id="KW-1185">Reference proteome</keyword>
<accession>A0ABU6JN84</accession>
<reference evidence="1 2" key="1">
    <citation type="journal article" date="2017" name="Int. J. Syst. Evol. Microbiol.">
        <title>Brenneria populi subsp. brevivirga subsp. nov. isolated from symptomatic bark of Populus x euramericana canker, and description of Brenneria populi subsp. populi subsp. nov.</title>
        <authorList>
            <person name="Zheng M.H."/>
            <person name="Piao C.G."/>
            <person name="Xue H."/>
            <person name="Guo M.W."/>
            <person name="Li Y."/>
        </authorList>
    </citation>
    <scope>NUCLEOTIDE SEQUENCE [LARGE SCALE GENOMIC DNA]</scope>
    <source>
        <strain evidence="1 2">D9-5</strain>
    </source>
</reference>
<dbReference type="Proteomes" id="UP001309705">
    <property type="component" value="Unassembled WGS sequence"/>
</dbReference>